<dbReference type="Proteomes" id="UP000631114">
    <property type="component" value="Unassembled WGS sequence"/>
</dbReference>
<organism evidence="1 2">
    <name type="scientific">Coptis chinensis</name>
    <dbReference type="NCBI Taxonomy" id="261450"/>
    <lineage>
        <taxon>Eukaryota</taxon>
        <taxon>Viridiplantae</taxon>
        <taxon>Streptophyta</taxon>
        <taxon>Embryophyta</taxon>
        <taxon>Tracheophyta</taxon>
        <taxon>Spermatophyta</taxon>
        <taxon>Magnoliopsida</taxon>
        <taxon>Ranunculales</taxon>
        <taxon>Ranunculaceae</taxon>
        <taxon>Coptidoideae</taxon>
        <taxon>Coptis</taxon>
    </lineage>
</organism>
<proteinExistence type="predicted"/>
<dbReference type="AlphaFoldDB" id="A0A835LHE2"/>
<dbReference type="EMBL" id="JADFTS010000007">
    <property type="protein sequence ID" value="KAF9595643.1"/>
    <property type="molecule type" value="Genomic_DNA"/>
</dbReference>
<gene>
    <name evidence="1" type="ORF">IFM89_001544</name>
</gene>
<reference evidence="1 2" key="1">
    <citation type="submission" date="2020-10" db="EMBL/GenBank/DDBJ databases">
        <title>The Coptis chinensis genome and diversification of protoberbering-type alkaloids.</title>
        <authorList>
            <person name="Wang B."/>
            <person name="Shu S."/>
            <person name="Song C."/>
            <person name="Liu Y."/>
        </authorList>
    </citation>
    <scope>NUCLEOTIDE SEQUENCE [LARGE SCALE GENOMIC DNA]</scope>
    <source>
        <strain evidence="1">HL-2020</strain>
        <tissue evidence="1">Leaf</tissue>
    </source>
</reference>
<evidence type="ECO:0000313" key="1">
    <source>
        <dbReference type="EMBL" id="KAF9595643.1"/>
    </source>
</evidence>
<name>A0A835LHE2_9MAGN</name>
<evidence type="ECO:0000313" key="2">
    <source>
        <dbReference type="Proteomes" id="UP000631114"/>
    </source>
</evidence>
<comment type="caution">
    <text evidence="1">The sequence shown here is derived from an EMBL/GenBank/DDBJ whole genome shotgun (WGS) entry which is preliminary data.</text>
</comment>
<protein>
    <submittedName>
        <fullName evidence="1">Uncharacterized protein</fullName>
    </submittedName>
</protein>
<dbReference type="OrthoDB" id="498204at2759"/>
<sequence>MWELGMRSKQLWDTLAEGIEEQGFSPLQELGWKKTGSLMIGCCPASGSWSGSLMKNVIEKPNIVLDVPVKPLAMKWSFACD</sequence>
<accession>A0A835LHE2</accession>
<keyword evidence="2" id="KW-1185">Reference proteome</keyword>